<dbReference type="InterPro" id="IPR016181">
    <property type="entry name" value="Acyl_CoA_acyltransferase"/>
</dbReference>
<dbReference type="Gene3D" id="3.40.630.30">
    <property type="match status" value="1"/>
</dbReference>
<dbReference type="EC" id="2.3.1.-" evidence="3"/>
<dbReference type="EMBL" id="JAOQIO010000005">
    <property type="protein sequence ID" value="MCU6790660.1"/>
    <property type="molecule type" value="Genomic_DNA"/>
</dbReference>
<comment type="caution">
    <text evidence="3">The sequence shown here is derived from an EMBL/GenBank/DDBJ whole genome shotgun (WGS) entry which is preliminary data.</text>
</comment>
<keyword evidence="4" id="KW-1185">Reference proteome</keyword>
<keyword evidence="3" id="KW-0808">Transferase</keyword>
<dbReference type="GO" id="GO:0016746">
    <property type="term" value="F:acyltransferase activity"/>
    <property type="evidence" value="ECO:0007669"/>
    <property type="project" value="UniProtKB-KW"/>
</dbReference>
<name>A0ABT2U7W0_9BACL</name>
<evidence type="ECO:0000256" key="1">
    <source>
        <dbReference type="SAM" id="MobiDB-lite"/>
    </source>
</evidence>
<dbReference type="Pfam" id="PF00583">
    <property type="entry name" value="Acetyltransf_1"/>
    <property type="match status" value="1"/>
</dbReference>
<gene>
    <name evidence="3" type="ORF">OB236_00840</name>
</gene>
<evidence type="ECO:0000313" key="4">
    <source>
        <dbReference type="Proteomes" id="UP001652445"/>
    </source>
</evidence>
<keyword evidence="3" id="KW-0012">Acyltransferase</keyword>
<sequence length="167" mass="19662">MKMILEKVAYGQKSVLRQLMELYKYDFSEYELDDVNEQGYYDYPYLDHYWTEDGRYAFFIRVDGKLAGFALVRALRVDTEGNTIYSIAEFFVMKKFRRMGIGSEVAISLFDMFPGIWRVGQIENNASSQLFWRKVISEYTDYNYEEGRRDDGEGPLQTFKSNRSNGA</sequence>
<organism evidence="3 4">
    <name type="scientific">Paenibacillus baimaensis</name>
    <dbReference type="NCBI Taxonomy" id="2982185"/>
    <lineage>
        <taxon>Bacteria</taxon>
        <taxon>Bacillati</taxon>
        <taxon>Bacillota</taxon>
        <taxon>Bacilli</taxon>
        <taxon>Bacillales</taxon>
        <taxon>Paenibacillaceae</taxon>
        <taxon>Paenibacillus</taxon>
    </lineage>
</organism>
<dbReference type="PROSITE" id="PS51186">
    <property type="entry name" value="GNAT"/>
    <property type="match status" value="1"/>
</dbReference>
<dbReference type="InterPro" id="IPR000182">
    <property type="entry name" value="GNAT_dom"/>
</dbReference>
<dbReference type="CDD" id="cd04301">
    <property type="entry name" value="NAT_SF"/>
    <property type="match status" value="1"/>
</dbReference>
<proteinExistence type="predicted"/>
<dbReference type="SUPFAM" id="SSF55729">
    <property type="entry name" value="Acyl-CoA N-acyltransferases (Nat)"/>
    <property type="match status" value="1"/>
</dbReference>
<feature type="compositionally biased region" description="Polar residues" evidence="1">
    <location>
        <begin position="158"/>
        <end position="167"/>
    </location>
</feature>
<evidence type="ECO:0000259" key="2">
    <source>
        <dbReference type="PROSITE" id="PS51186"/>
    </source>
</evidence>
<protein>
    <submittedName>
        <fullName evidence="3">GNAT family N-acetyltransferase</fullName>
        <ecNumber evidence="3">2.3.1.-</ecNumber>
    </submittedName>
</protein>
<reference evidence="3 4" key="1">
    <citation type="submission" date="2022-09" db="EMBL/GenBank/DDBJ databases">
        <authorList>
            <person name="Han X.L."/>
            <person name="Wang Q."/>
            <person name="Lu T."/>
        </authorList>
    </citation>
    <scope>NUCLEOTIDE SEQUENCE [LARGE SCALE GENOMIC DNA]</scope>
    <source>
        <strain evidence="3 4">WQ 127069</strain>
    </source>
</reference>
<dbReference type="Proteomes" id="UP001652445">
    <property type="component" value="Unassembled WGS sequence"/>
</dbReference>
<feature type="domain" description="N-acetyltransferase" evidence="2">
    <location>
        <begin position="14"/>
        <end position="151"/>
    </location>
</feature>
<evidence type="ECO:0000313" key="3">
    <source>
        <dbReference type="EMBL" id="MCU6790660.1"/>
    </source>
</evidence>
<feature type="region of interest" description="Disordered" evidence="1">
    <location>
        <begin position="146"/>
        <end position="167"/>
    </location>
</feature>
<accession>A0ABT2U7W0</accession>